<organism evidence="2 3">
    <name type="scientific">Legionella fallonii LLAP-10</name>
    <dbReference type="NCBI Taxonomy" id="1212491"/>
    <lineage>
        <taxon>Bacteria</taxon>
        <taxon>Pseudomonadati</taxon>
        <taxon>Pseudomonadota</taxon>
        <taxon>Gammaproteobacteria</taxon>
        <taxon>Legionellales</taxon>
        <taxon>Legionellaceae</taxon>
        <taxon>Legionella</taxon>
    </lineage>
</organism>
<feature type="region of interest" description="Disordered" evidence="1">
    <location>
        <begin position="27"/>
        <end position="99"/>
    </location>
</feature>
<dbReference type="EMBL" id="LN614828">
    <property type="protein sequence ID" value="CEG59119.1"/>
    <property type="molecule type" value="Genomic_DNA"/>
</dbReference>
<protein>
    <submittedName>
        <fullName evidence="2">Uncharacterized protein</fullName>
    </submittedName>
</protein>
<geneLocation type="plasmid" evidence="3">
    <name>LLAP10_pA</name>
</geneLocation>
<dbReference type="KEGG" id="lfa:LFA_pA0007"/>
<evidence type="ECO:0000313" key="3">
    <source>
        <dbReference type="Proteomes" id="UP000032430"/>
    </source>
</evidence>
<dbReference type="HOGENOM" id="CLU_2316810_0_0_6"/>
<feature type="compositionally biased region" description="Basic and acidic residues" evidence="1">
    <location>
        <begin position="35"/>
        <end position="55"/>
    </location>
</feature>
<feature type="compositionally biased region" description="Basic residues" evidence="1">
    <location>
        <begin position="70"/>
        <end position="91"/>
    </location>
</feature>
<evidence type="ECO:0000313" key="2">
    <source>
        <dbReference type="EMBL" id="CEG59119.1"/>
    </source>
</evidence>
<proteinExistence type="predicted"/>
<sequence>MSIVPYTKPRAIVVGKLKAIRSYLANEQGRTLHRSHNEPNKQIENTHKPHEEKKPNSFQITSQCKDHPRSHGKKQKSVRRARRTTPTRRHNRESNSKKQ</sequence>
<keyword evidence="2" id="KW-0614">Plasmid</keyword>
<keyword evidence="3" id="KW-1185">Reference proteome</keyword>
<reference evidence="3" key="1">
    <citation type="submission" date="2014-09" db="EMBL/GenBank/DDBJ databases">
        <authorList>
            <person name="Gomez-Valero L."/>
        </authorList>
    </citation>
    <scope>NUCLEOTIDE SEQUENCE [LARGE SCALE GENOMIC DNA]</scope>
    <source>
        <strain evidence="3">ATCC700992</strain>
        <plasmid evidence="3">LLAP10_pA</plasmid>
    </source>
</reference>
<dbReference type="Proteomes" id="UP000032430">
    <property type="component" value="Plasmid II"/>
</dbReference>
<evidence type="ECO:0000256" key="1">
    <source>
        <dbReference type="SAM" id="MobiDB-lite"/>
    </source>
</evidence>
<dbReference type="AlphaFoldDB" id="A0A098G9E0"/>
<accession>A0A098G9E0</accession>
<gene>
    <name evidence="2" type="ORF">LFA_pA0007</name>
</gene>
<name>A0A098G9E0_9GAMM</name>